<feature type="transmembrane region" description="Helical" evidence="6">
    <location>
        <begin position="372"/>
        <end position="390"/>
    </location>
</feature>
<dbReference type="PANTHER" id="PTHR30474">
    <property type="entry name" value="CELL CYCLE PROTEIN"/>
    <property type="match status" value="1"/>
</dbReference>
<dbReference type="AlphaFoldDB" id="A0A6J7UIL6"/>
<evidence type="ECO:0000256" key="4">
    <source>
        <dbReference type="ARBA" id="ARBA00022989"/>
    </source>
</evidence>
<evidence type="ECO:0000256" key="6">
    <source>
        <dbReference type="SAM" id="Phobius"/>
    </source>
</evidence>
<proteinExistence type="predicted"/>
<evidence type="ECO:0000256" key="1">
    <source>
        <dbReference type="ARBA" id="ARBA00004141"/>
    </source>
</evidence>
<feature type="transmembrane region" description="Helical" evidence="6">
    <location>
        <begin position="37"/>
        <end position="58"/>
    </location>
</feature>
<feature type="transmembrane region" description="Helical" evidence="6">
    <location>
        <begin position="216"/>
        <end position="234"/>
    </location>
</feature>
<feature type="transmembrane region" description="Helical" evidence="6">
    <location>
        <begin position="338"/>
        <end position="360"/>
    </location>
</feature>
<feature type="transmembrane region" description="Helical" evidence="6">
    <location>
        <begin position="78"/>
        <end position="94"/>
    </location>
</feature>
<keyword evidence="3" id="KW-0133">Cell shape</keyword>
<dbReference type="EMBL" id="CAFBPN010000138">
    <property type="protein sequence ID" value="CAB5030829.1"/>
    <property type="molecule type" value="Genomic_DNA"/>
</dbReference>
<reference evidence="8" key="1">
    <citation type="submission" date="2020-05" db="EMBL/GenBank/DDBJ databases">
        <authorList>
            <person name="Chiriac C."/>
            <person name="Salcher M."/>
            <person name="Ghai R."/>
            <person name="Kavagutti S V."/>
        </authorList>
    </citation>
    <scope>NUCLEOTIDE SEQUENCE</scope>
</reference>
<sequence>MGIFDNVRLGGSTSLSGRSTSTMGNLRRSMADPSRNVDWILMFATVGLSVIGAIAVYSCTRPRLLAQGLDPYYFLQRQIIYLIAAAVAMVVLMATDYEWLRGRSEFLFGASLVALILVLVAGTVRGGARLSFDFGFASFQPAEFTKFTLLLLLAGYLSEEEVAEVNYQRFISTLLILGTAVGLILLQPDLGSASVLIACAMGLLLIAGAKWKYIASITLLATVSAFAVVVSGVVKTYQIKRIEAFLNQNSTEEKLKAVVLQVRFAKRAVSTGGFTGKGFLKGPLTNGGFIPVQSTDFIFSAIGEQFGMIGAGLTITLVALLIWRIWRIGRLARTRLGQFIAIGAFTMILWQSFQNIAMTIGIMPVSGLPLPFVSYGGSHLVAFAMIIGLVQSVHMRRLR</sequence>
<evidence type="ECO:0000256" key="2">
    <source>
        <dbReference type="ARBA" id="ARBA00022692"/>
    </source>
</evidence>
<dbReference type="GO" id="GO:0015648">
    <property type="term" value="F:lipid-linked peptidoglycan transporter activity"/>
    <property type="evidence" value="ECO:0007669"/>
    <property type="project" value="TreeGrafter"/>
</dbReference>
<evidence type="ECO:0000313" key="7">
    <source>
        <dbReference type="EMBL" id="CAB5030829.1"/>
    </source>
</evidence>
<dbReference type="PANTHER" id="PTHR30474:SF14">
    <property type="entry name" value="CELL CYCLE PROTEIN"/>
    <property type="match status" value="1"/>
</dbReference>
<keyword evidence="5 6" id="KW-0472">Membrane</keyword>
<dbReference type="EMBL" id="CAFBQU010000024">
    <property type="protein sequence ID" value="CAB5065753.1"/>
    <property type="molecule type" value="Genomic_DNA"/>
</dbReference>
<organism evidence="8">
    <name type="scientific">freshwater metagenome</name>
    <dbReference type="NCBI Taxonomy" id="449393"/>
    <lineage>
        <taxon>unclassified sequences</taxon>
        <taxon>metagenomes</taxon>
        <taxon>ecological metagenomes</taxon>
    </lineage>
</organism>
<gene>
    <name evidence="7" type="ORF">UFOPK4098_01526</name>
    <name evidence="8" type="ORF">UFOPK4347_01009</name>
</gene>
<feature type="transmembrane region" description="Helical" evidence="6">
    <location>
        <begin position="306"/>
        <end position="326"/>
    </location>
</feature>
<dbReference type="Pfam" id="PF01098">
    <property type="entry name" value="FTSW_RODA_SPOVE"/>
    <property type="match status" value="1"/>
</dbReference>
<dbReference type="InterPro" id="IPR001182">
    <property type="entry name" value="FtsW/RodA"/>
</dbReference>
<keyword evidence="4 6" id="KW-1133">Transmembrane helix</keyword>
<name>A0A6J7UIL6_9ZZZZ</name>
<dbReference type="GO" id="GO:0008360">
    <property type="term" value="P:regulation of cell shape"/>
    <property type="evidence" value="ECO:0007669"/>
    <property type="project" value="UniProtKB-KW"/>
</dbReference>
<dbReference type="GO" id="GO:0005886">
    <property type="term" value="C:plasma membrane"/>
    <property type="evidence" value="ECO:0007669"/>
    <property type="project" value="TreeGrafter"/>
</dbReference>
<evidence type="ECO:0000256" key="5">
    <source>
        <dbReference type="ARBA" id="ARBA00023136"/>
    </source>
</evidence>
<feature type="transmembrane region" description="Helical" evidence="6">
    <location>
        <begin position="192"/>
        <end position="209"/>
    </location>
</feature>
<feature type="transmembrane region" description="Helical" evidence="6">
    <location>
        <begin position="106"/>
        <end position="124"/>
    </location>
</feature>
<keyword evidence="2 6" id="KW-0812">Transmembrane</keyword>
<evidence type="ECO:0000256" key="3">
    <source>
        <dbReference type="ARBA" id="ARBA00022960"/>
    </source>
</evidence>
<accession>A0A6J7UIL6</accession>
<comment type="subcellular location">
    <subcellularLocation>
        <location evidence="1">Membrane</location>
        <topology evidence="1">Multi-pass membrane protein</topology>
    </subcellularLocation>
</comment>
<dbReference type="GO" id="GO:0051301">
    <property type="term" value="P:cell division"/>
    <property type="evidence" value="ECO:0007669"/>
    <property type="project" value="InterPro"/>
</dbReference>
<protein>
    <submittedName>
        <fullName evidence="8">Unannotated protein</fullName>
    </submittedName>
</protein>
<evidence type="ECO:0000313" key="8">
    <source>
        <dbReference type="EMBL" id="CAB5065753.1"/>
    </source>
</evidence>
<dbReference type="GO" id="GO:0032153">
    <property type="term" value="C:cell division site"/>
    <property type="evidence" value="ECO:0007669"/>
    <property type="project" value="TreeGrafter"/>
</dbReference>